<reference evidence="1" key="2">
    <citation type="journal article" date="2014" name="ISME J.">
        <title>Microbial stratification in low pH oxic and suboxic macroscopic growths along an acid mine drainage.</title>
        <authorList>
            <person name="Mendez-Garcia C."/>
            <person name="Mesa V."/>
            <person name="Sprenger R.R."/>
            <person name="Richter M."/>
            <person name="Diez M.S."/>
            <person name="Solano J."/>
            <person name="Bargiela R."/>
            <person name="Golyshina O.V."/>
            <person name="Manteca A."/>
            <person name="Ramos J.L."/>
            <person name="Gallego J.R."/>
            <person name="Llorente I."/>
            <person name="Martins Dos Santos V.A."/>
            <person name="Jensen O.N."/>
            <person name="Pelaez A.I."/>
            <person name="Sanchez J."/>
            <person name="Ferrer M."/>
        </authorList>
    </citation>
    <scope>NUCLEOTIDE SEQUENCE</scope>
</reference>
<feature type="non-terminal residue" evidence="1">
    <location>
        <position position="96"/>
    </location>
</feature>
<protein>
    <submittedName>
        <fullName evidence="1">Tetratricopeptide repeat protein</fullName>
    </submittedName>
</protein>
<gene>
    <name evidence="1" type="ORF">B1A_10720</name>
</gene>
<accession>T1ADF5</accession>
<organism evidence="1">
    <name type="scientific">mine drainage metagenome</name>
    <dbReference type="NCBI Taxonomy" id="410659"/>
    <lineage>
        <taxon>unclassified sequences</taxon>
        <taxon>metagenomes</taxon>
        <taxon>ecological metagenomes</taxon>
    </lineage>
</organism>
<name>T1ADF5_9ZZZZ</name>
<dbReference type="Gene3D" id="1.25.40.10">
    <property type="entry name" value="Tetratricopeptide repeat domain"/>
    <property type="match status" value="1"/>
</dbReference>
<evidence type="ECO:0000313" key="1">
    <source>
        <dbReference type="EMBL" id="EQD58636.1"/>
    </source>
</evidence>
<dbReference type="InterPro" id="IPR011990">
    <property type="entry name" value="TPR-like_helical_dom_sf"/>
</dbReference>
<dbReference type="AlphaFoldDB" id="T1ADF5"/>
<sequence length="96" mass="10935">MNAQAPSALRHLIAICQHERDWHKAILYARRLEETSGERQSLQIAHFYCELAERAQTHGAMQDAADYLQQAFVAHPKFVRALILRGRFAAVAADYT</sequence>
<reference evidence="1" key="1">
    <citation type="submission" date="2013-08" db="EMBL/GenBank/DDBJ databases">
        <authorList>
            <person name="Mendez C."/>
            <person name="Richter M."/>
            <person name="Ferrer M."/>
            <person name="Sanchez J."/>
        </authorList>
    </citation>
    <scope>NUCLEOTIDE SEQUENCE</scope>
</reference>
<proteinExistence type="predicted"/>
<dbReference type="EMBL" id="AUZX01007636">
    <property type="protein sequence ID" value="EQD58636.1"/>
    <property type="molecule type" value="Genomic_DNA"/>
</dbReference>
<comment type="caution">
    <text evidence="1">The sequence shown here is derived from an EMBL/GenBank/DDBJ whole genome shotgun (WGS) entry which is preliminary data.</text>
</comment>
<dbReference type="SUPFAM" id="SSF48452">
    <property type="entry name" value="TPR-like"/>
    <property type="match status" value="1"/>
</dbReference>